<dbReference type="EMBL" id="CAIIXF020000001">
    <property type="protein sequence ID" value="CAH1772329.1"/>
    <property type="molecule type" value="Genomic_DNA"/>
</dbReference>
<dbReference type="Proteomes" id="UP000749559">
    <property type="component" value="Unassembled WGS sequence"/>
</dbReference>
<name>A0A8J1URR6_OWEFU</name>
<evidence type="ECO:0000256" key="4">
    <source>
        <dbReference type="ARBA" id="ARBA00022690"/>
    </source>
</evidence>
<keyword evidence="5" id="KW-0722">Serine protease inhibitor</keyword>
<evidence type="ECO:0000256" key="5">
    <source>
        <dbReference type="ARBA" id="ARBA00022900"/>
    </source>
</evidence>
<organism evidence="6 7">
    <name type="scientific">Owenia fusiformis</name>
    <name type="common">Polychaete worm</name>
    <dbReference type="NCBI Taxonomy" id="6347"/>
    <lineage>
        <taxon>Eukaryota</taxon>
        <taxon>Metazoa</taxon>
        <taxon>Spiralia</taxon>
        <taxon>Lophotrochozoa</taxon>
        <taxon>Annelida</taxon>
        <taxon>Polychaeta</taxon>
        <taxon>Sedentaria</taxon>
        <taxon>Canalipalpata</taxon>
        <taxon>Sabellida</taxon>
        <taxon>Oweniida</taxon>
        <taxon>Oweniidae</taxon>
        <taxon>Owenia</taxon>
    </lineage>
</organism>
<proteinExistence type="inferred from homology"/>
<dbReference type="InterPro" id="IPR004094">
    <property type="entry name" value="Antistasin-like"/>
</dbReference>
<comment type="similarity">
    <text evidence="2">Belongs to the protease inhibitor I15 (antistasin) family.</text>
</comment>
<keyword evidence="3" id="KW-0964">Secreted</keyword>
<dbReference type="GO" id="GO:0005576">
    <property type="term" value="C:extracellular region"/>
    <property type="evidence" value="ECO:0007669"/>
    <property type="project" value="UniProtKB-SubCell"/>
</dbReference>
<protein>
    <submittedName>
        <fullName evidence="6">Uncharacterized protein</fullName>
    </submittedName>
</protein>
<dbReference type="PROSITE" id="PS51252">
    <property type="entry name" value="ANTISTASIN"/>
    <property type="match status" value="4"/>
</dbReference>
<reference evidence="6" key="1">
    <citation type="submission" date="2022-03" db="EMBL/GenBank/DDBJ databases">
        <authorList>
            <person name="Martin C."/>
        </authorList>
    </citation>
    <scope>NUCLEOTIDE SEQUENCE</scope>
</reference>
<evidence type="ECO:0000313" key="6">
    <source>
        <dbReference type="EMBL" id="CAH1772329.1"/>
    </source>
</evidence>
<dbReference type="SUPFAM" id="SSF57262">
    <property type="entry name" value="Leech antihemostatic proteins"/>
    <property type="match status" value="3"/>
</dbReference>
<gene>
    <name evidence="6" type="ORF">OFUS_LOCUS107</name>
</gene>
<dbReference type="InterPro" id="IPR003645">
    <property type="entry name" value="Fol_N"/>
</dbReference>
<dbReference type="InterPro" id="IPR011061">
    <property type="entry name" value="Hirudin/antistatin"/>
</dbReference>
<evidence type="ECO:0000256" key="3">
    <source>
        <dbReference type="ARBA" id="ARBA00022525"/>
    </source>
</evidence>
<comment type="subcellular location">
    <subcellularLocation>
        <location evidence="1">Secreted</location>
    </subcellularLocation>
</comment>
<comment type="caution">
    <text evidence="6">The sequence shown here is derived from an EMBL/GenBank/DDBJ whole genome shotgun (WGS) entry which is preliminary data.</text>
</comment>
<dbReference type="Gene3D" id="2.10.22.10">
    <property type="entry name" value="Antistasin, domain 1"/>
    <property type="match status" value="3"/>
</dbReference>
<sequence length="302" mass="32322">MTSFLVFIVAFSASIHSSKAVDSCLELTCTLQCTSGFVYDANDCKICQCMDPCDNVICPADSYCEVPTCITAPCNPECTKCAPVLCEMFCPNGFDTDVNGCEICKCRECEELLCDSYCPHGHVKDKYGCDTCNCNPDPCDGVECPVGKQCYPCTSPTCSTKYQCECGLACSTVCRYGNAMNTAGCPTCSCCDRPGKGCRRKCPTGYIKSPDGCTTCECKPKTCEGMTCPSDQTCKMVDVWCVKQPCISPIPMCVEKKLVCPSAKGMLGLCVELCSSTQPCTEDGQLCCSNGCGHSCQTGILV</sequence>
<dbReference type="OrthoDB" id="10021323at2759"/>
<evidence type="ECO:0000313" key="7">
    <source>
        <dbReference type="Proteomes" id="UP000749559"/>
    </source>
</evidence>
<dbReference type="SMART" id="SM00274">
    <property type="entry name" value="FOLN"/>
    <property type="match status" value="3"/>
</dbReference>
<evidence type="ECO:0000256" key="1">
    <source>
        <dbReference type="ARBA" id="ARBA00004613"/>
    </source>
</evidence>
<dbReference type="GO" id="GO:0004867">
    <property type="term" value="F:serine-type endopeptidase inhibitor activity"/>
    <property type="evidence" value="ECO:0007669"/>
    <property type="project" value="UniProtKB-KW"/>
</dbReference>
<evidence type="ECO:0000256" key="2">
    <source>
        <dbReference type="ARBA" id="ARBA00008768"/>
    </source>
</evidence>
<dbReference type="AlphaFoldDB" id="A0A8J1URR6"/>
<keyword evidence="4" id="KW-0646">Protease inhibitor</keyword>
<keyword evidence="7" id="KW-1185">Reference proteome</keyword>
<dbReference type="Pfam" id="PF02822">
    <property type="entry name" value="Antistasin"/>
    <property type="match status" value="3"/>
</dbReference>
<accession>A0A8J1URR6</accession>